<dbReference type="Pfam" id="PF00593">
    <property type="entry name" value="TonB_dep_Rec_b-barrel"/>
    <property type="match status" value="1"/>
</dbReference>
<name>A0A0F5JHT9_9BACT</name>
<accession>A0A0F5JHT9</accession>
<dbReference type="Gene3D" id="2.60.40.1120">
    <property type="entry name" value="Carboxypeptidase-like, regulatory domain"/>
    <property type="match status" value="1"/>
</dbReference>
<evidence type="ECO:0000256" key="11">
    <source>
        <dbReference type="RuleBase" id="RU003357"/>
    </source>
</evidence>
<keyword evidence="4" id="KW-0410">Iron transport</keyword>
<evidence type="ECO:0000256" key="5">
    <source>
        <dbReference type="ARBA" id="ARBA00022692"/>
    </source>
</evidence>
<dbReference type="STRING" id="927665.HMPREF1535_01664"/>
<feature type="domain" description="Secretin/TonB short N-terminal" evidence="14">
    <location>
        <begin position="52"/>
        <end position="103"/>
    </location>
</feature>
<evidence type="ECO:0000256" key="9">
    <source>
        <dbReference type="ARBA" id="ARBA00023237"/>
    </source>
</evidence>
<keyword evidence="7 11" id="KW-0798">TonB box</keyword>
<reference evidence="15 16" key="1">
    <citation type="submission" date="2013-04" db="EMBL/GenBank/DDBJ databases">
        <title>The Genome Sequence of Parabacteroides goldsteinii DSM 19448.</title>
        <authorList>
            <consortium name="The Broad Institute Genomics Platform"/>
            <person name="Earl A."/>
            <person name="Ward D."/>
            <person name="Feldgarden M."/>
            <person name="Gevers D."/>
            <person name="Martens E."/>
            <person name="Sakamoto M."/>
            <person name="Benno Y."/>
            <person name="Song Y."/>
            <person name="Liu C."/>
            <person name="Lee J."/>
            <person name="Bolanos M."/>
            <person name="Vaisanen M.L."/>
            <person name="Finegold S.M."/>
            <person name="Walker B."/>
            <person name="Young S."/>
            <person name="Zeng Q."/>
            <person name="Gargeya S."/>
            <person name="Fitzgerald M."/>
            <person name="Haas B."/>
            <person name="Abouelleil A."/>
            <person name="Allen A.W."/>
            <person name="Alvarado L."/>
            <person name="Arachchi H.M."/>
            <person name="Berlin A.M."/>
            <person name="Chapman S.B."/>
            <person name="Gainer-Dewar J."/>
            <person name="Goldberg J."/>
            <person name="Griggs A."/>
            <person name="Gujja S."/>
            <person name="Hansen M."/>
            <person name="Howarth C."/>
            <person name="Imamovic A."/>
            <person name="Ireland A."/>
            <person name="Larimer J."/>
            <person name="McCowan C."/>
            <person name="Murphy C."/>
            <person name="Pearson M."/>
            <person name="Poon T.W."/>
            <person name="Priest M."/>
            <person name="Roberts A."/>
            <person name="Saif S."/>
            <person name="Shea T."/>
            <person name="Sisk P."/>
            <person name="Sykes S."/>
            <person name="Wortman J."/>
            <person name="Nusbaum C."/>
            <person name="Birren B."/>
        </authorList>
    </citation>
    <scope>NUCLEOTIDE SEQUENCE [LARGE SCALE GENOMIC DNA]</scope>
    <source>
        <strain evidence="15 16">DSM 19448</strain>
    </source>
</reference>
<keyword evidence="9 10" id="KW-0998">Cell outer membrane</keyword>
<dbReference type="InterPro" id="IPR023997">
    <property type="entry name" value="TonB-dep_OMP_SusC/RagA_CS"/>
</dbReference>
<sequence>MKNKHKSRRIGTYCLSFLIAGCLQINAQKVSFSEGTVSLKEAFQKIEASSKYKIAYNGTQLDVNKKVVLNQKNAEVLDVLSQVLAGTGYTYSVKGDYLVITSPSQNAVNQKVKNVKGVIVDETGEPVIGANVVVSGTTNGTVTDFNGNFSLEVPENGTLDVSFIGYLTQSVSLKGKSDFRITLKEDTQKLDEVVVVGYGTRSRKSITGSVDQVNSEIFENRPVTNATQALQGASANLIIQSKNANPNDNSMNINIRGVSTMGNNDPLIVIDGLVSSSSTLNNLNPNDIDNVSVLKDAGSAAIYGSRSANGVILVTTKKGSKGSKPVVAFNGQVGIQDPHILFSPVEGWQNAMLRNQANMNVGSAPQFTPTQIRDLYDHRNEEEWLYDQIIKSGLQQNYNINVSGGSENTTYMVSASYYNQESNFQGSFGMERYNFRSNLSTEYGRFKLTSLMAYNRRKDRTVAGGTGNTIINSSRVPSYYYYKFMEGDKYLVNDIVGDDNPLALLQDGGYEKKDEDNFIGSMNLDVKIIDGLKATGLVGLDLTQHHRYRRDKKVPLYSSADLENPVLYMHSNTMTEDYNEKRYTLSTQFLLDFNRTFNNVHNVSALVGVSNESYTKQASRIAWEYTDEDLGLPTTDESIQNKDNKNSNNDTDQTSITSVFGRVGYNYMDKYYGDVSFRYDGSSKFAKDQRWGFFPSFSAGWRLSEEAFMDTYKSNIGDLKLRASYGVLGNQNVDNYSYQTVYQMNNNGYVFNGISVPGTSYTDGNAFLTWEKSANFNIGADATFLNGNLFLSVDYFDKKTSNILLTPEVSSIYGGSAAKENAGEMKNRGWELTINYKLNSGDFHHNFNFNISDSKNKVTDFGGKERIDQNDQLYKLIREGQPLGSYFGYKTDGLFQSYDEIANSALPVGASVQPGDVKYVDQNNDGVIDEKDRVILGNAFPRYTFGFTYNMTWKGFDLNVMLQGVGKRSMYLRGELIEPFHSNYSYCIYQHQLDFWTPTNPDAQWPRLVAPGSSSSTNNWGMAGSDIYLLNAAYLRVKNIQIGYTLPKALTQKFGVQKLRVSVNTENPLTFTKNSFIDPESSEFGSDMGGIGGIGANSGRNYPTLTYYGFGLDIEF</sequence>
<dbReference type="EMBL" id="AQHV01000010">
    <property type="protein sequence ID" value="KKB57012.1"/>
    <property type="molecule type" value="Genomic_DNA"/>
</dbReference>
<dbReference type="InterPro" id="IPR039426">
    <property type="entry name" value="TonB-dep_rcpt-like"/>
</dbReference>
<feature type="chain" id="PRO_5002489371" evidence="13">
    <location>
        <begin position="28"/>
        <end position="1116"/>
    </location>
</feature>
<dbReference type="SUPFAM" id="SSF56935">
    <property type="entry name" value="Porins"/>
    <property type="match status" value="1"/>
</dbReference>
<dbReference type="InterPro" id="IPR036942">
    <property type="entry name" value="Beta-barrel_TonB_sf"/>
</dbReference>
<dbReference type="HOGENOM" id="CLU_004317_1_1_10"/>
<dbReference type="NCBIfam" id="TIGR04057">
    <property type="entry name" value="SusC_RagA_signa"/>
    <property type="match status" value="1"/>
</dbReference>
<keyword evidence="13" id="KW-0732">Signal</keyword>
<evidence type="ECO:0000259" key="14">
    <source>
        <dbReference type="SMART" id="SM00965"/>
    </source>
</evidence>
<organism evidence="15 16">
    <name type="scientific">Parabacteroides goldsteinii DSM 19448 = WAL 12034</name>
    <dbReference type="NCBI Taxonomy" id="927665"/>
    <lineage>
        <taxon>Bacteria</taxon>
        <taxon>Pseudomonadati</taxon>
        <taxon>Bacteroidota</taxon>
        <taxon>Bacteroidia</taxon>
        <taxon>Bacteroidales</taxon>
        <taxon>Tannerellaceae</taxon>
        <taxon>Parabacteroides</taxon>
    </lineage>
</organism>
<feature type="signal peptide" evidence="13">
    <location>
        <begin position="1"/>
        <end position="27"/>
    </location>
</feature>
<evidence type="ECO:0000256" key="1">
    <source>
        <dbReference type="ARBA" id="ARBA00004571"/>
    </source>
</evidence>
<evidence type="ECO:0000256" key="6">
    <source>
        <dbReference type="ARBA" id="ARBA00023004"/>
    </source>
</evidence>
<keyword evidence="4" id="KW-0406">Ion transport</keyword>
<dbReference type="Pfam" id="PF07660">
    <property type="entry name" value="STN"/>
    <property type="match status" value="1"/>
</dbReference>
<dbReference type="SUPFAM" id="SSF49464">
    <property type="entry name" value="Carboxypeptidase regulatory domain-like"/>
    <property type="match status" value="1"/>
</dbReference>
<dbReference type="PROSITE" id="PS52016">
    <property type="entry name" value="TONB_DEPENDENT_REC_3"/>
    <property type="match status" value="1"/>
</dbReference>
<proteinExistence type="inferred from homology"/>
<dbReference type="PROSITE" id="PS51257">
    <property type="entry name" value="PROKAR_LIPOPROTEIN"/>
    <property type="match status" value="1"/>
</dbReference>
<feature type="region of interest" description="Disordered" evidence="12">
    <location>
        <begin position="632"/>
        <end position="653"/>
    </location>
</feature>
<dbReference type="InterPro" id="IPR012910">
    <property type="entry name" value="Plug_dom"/>
</dbReference>
<keyword evidence="6" id="KW-0408">Iron</keyword>
<dbReference type="RefSeq" id="WP_046145811.1">
    <property type="nucleotide sequence ID" value="NZ_KQ033912.1"/>
</dbReference>
<dbReference type="Proteomes" id="UP000033047">
    <property type="component" value="Unassembled WGS sequence"/>
</dbReference>
<evidence type="ECO:0000256" key="10">
    <source>
        <dbReference type="PROSITE-ProRule" id="PRU01360"/>
    </source>
</evidence>
<dbReference type="AlphaFoldDB" id="A0A0F5JHT9"/>
<dbReference type="InterPro" id="IPR008969">
    <property type="entry name" value="CarboxyPept-like_regulatory"/>
</dbReference>
<dbReference type="Gene3D" id="2.170.130.10">
    <property type="entry name" value="TonB-dependent receptor, plug domain"/>
    <property type="match status" value="1"/>
</dbReference>
<comment type="subcellular location">
    <subcellularLocation>
        <location evidence="1 10">Cell outer membrane</location>
        <topology evidence="1 10">Multi-pass membrane protein</topology>
    </subcellularLocation>
</comment>
<dbReference type="InterPro" id="IPR000531">
    <property type="entry name" value="Beta-barrel_TonB"/>
</dbReference>
<dbReference type="InterPro" id="IPR037066">
    <property type="entry name" value="Plug_dom_sf"/>
</dbReference>
<evidence type="ECO:0000256" key="3">
    <source>
        <dbReference type="ARBA" id="ARBA00022452"/>
    </source>
</evidence>
<dbReference type="InterPro" id="IPR023996">
    <property type="entry name" value="TonB-dep_OMP_SusC/RagA"/>
</dbReference>
<dbReference type="PATRIC" id="fig|927665.4.peg.1702"/>
<comment type="caution">
    <text evidence="15">The sequence shown here is derived from an EMBL/GenBank/DDBJ whole genome shotgun (WGS) entry which is preliminary data.</text>
</comment>
<evidence type="ECO:0000256" key="4">
    <source>
        <dbReference type="ARBA" id="ARBA00022496"/>
    </source>
</evidence>
<dbReference type="Pfam" id="PF07715">
    <property type="entry name" value="Plug"/>
    <property type="match status" value="1"/>
</dbReference>
<dbReference type="NCBIfam" id="TIGR04056">
    <property type="entry name" value="OMP_RagA_SusC"/>
    <property type="match status" value="1"/>
</dbReference>
<evidence type="ECO:0000256" key="12">
    <source>
        <dbReference type="SAM" id="MobiDB-lite"/>
    </source>
</evidence>
<dbReference type="Gene3D" id="2.40.170.20">
    <property type="entry name" value="TonB-dependent receptor, beta-barrel domain"/>
    <property type="match status" value="1"/>
</dbReference>
<keyword evidence="8 10" id="KW-0472">Membrane</keyword>
<dbReference type="GO" id="GO:0009279">
    <property type="term" value="C:cell outer membrane"/>
    <property type="evidence" value="ECO:0007669"/>
    <property type="project" value="UniProtKB-SubCell"/>
</dbReference>
<dbReference type="SMART" id="SM00965">
    <property type="entry name" value="STN"/>
    <property type="match status" value="1"/>
</dbReference>
<evidence type="ECO:0000313" key="16">
    <source>
        <dbReference type="Proteomes" id="UP000033047"/>
    </source>
</evidence>
<keyword evidence="2 10" id="KW-0813">Transport</keyword>
<evidence type="ECO:0000313" key="15">
    <source>
        <dbReference type="EMBL" id="KKB57012.1"/>
    </source>
</evidence>
<comment type="similarity">
    <text evidence="10 11">Belongs to the TonB-dependent receptor family.</text>
</comment>
<evidence type="ECO:0000256" key="8">
    <source>
        <dbReference type="ARBA" id="ARBA00023136"/>
    </source>
</evidence>
<gene>
    <name evidence="15" type="ORF">HMPREF1535_01664</name>
</gene>
<evidence type="ECO:0000256" key="2">
    <source>
        <dbReference type="ARBA" id="ARBA00022448"/>
    </source>
</evidence>
<dbReference type="Pfam" id="PF13715">
    <property type="entry name" value="CarbopepD_reg_2"/>
    <property type="match status" value="1"/>
</dbReference>
<dbReference type="GO" id="GO:0006826">
    <property type="term" value="P:iron ion transport"/>
    <property type="evidence" value="ECO:0007669"/>
    <property type="project" value="UniProtKB-KW"/>
</dbReference>
<evidence type="ECO:0000256" key="13">
    <source>
        <dbReference type="SAM" id="SignalP"/>
    </source>
</evidence>
<dbReference type="InterPro" id="IPR011662">
    <property type="entry name" value="Secretin/TonB_short_N"/>
</dbReference>
<dbReference type="FunFam" id="2.60.40.1120:FF:000003">
    <property type="entry name" value="Outer membrane protein Omp121"/>
    <property type="match status" value="1"/>
</dbReference>
<evidence type="ECO:0000256" key="7">
    <source>
        <dbReference type="ARBA" id="ARBA00023077"/>
    </source>
</evidence>
<keyword evidence="5 10" id="KW-0812">Transmembrane</keyword>
<keyword evidence="3 10" id="KW-1134">Transmembrane beta strand</keyword>
<protein>
    <submittedName>
        <fullName evidence="15">SusC/RagA family TonB-linked outer membrane protein</fullName>
    </submittedName>
</protein>